<keyword evidence="2" id="KW-1185">Reference proteome</keyword>
<comment type="caution">
    <text evidence="1">The sequence shown here is derived from an EMBL/GenBank/DDBJ whole genome shotgun (WGS) entry which is preliminary data.</text>
</comment>
<evidence type="ECO:0008006" key="3">
    <source>
        <dbReference type="Google" id="ProtNLM"/>
    </source>
</evidence>
<protein>
    <recommendedName>
        <fullName evidence="3">Metal-binding protein</fullName>
    </recommendedName>
</protein>
<accession>A0A0D2HW08</accession>
<organism evidence="1 2">
    <name type="scientific">Dethiosulfatarculus sandiegensis</name>
    <dbReference type="NCBI Taxonomy" id="1429043"/>
    <lineage>
        <taxon>Bacteria</taxon>
        <taxon>Pseudomonadati</taxon>
        <taxon>Thermodesulfobacteriota</taxon>
        <taxon>Desulfarculia</taxon>
        <taxon>Desulfarculales</taxon>
        <taxon>Desulfarculaceae</taxon>
        <taxon>Dethiosulfatarculus</taxon>
    </lineage>
</organism>
<dbReference type="PATRIC" id="fig|1429043.3.peg.1718"/>
<dbReference type="OrthoDB" id="9795204at2"/>
<dbReference type="AlphaFoldDB" id="A0A0D2HW08"/>
<dbReference type="Proteomes" id="UP000032233">
    <property type="component" value="Unassembled WGS sequence"/>
</dbReference>
<dbReference type="Pfam" id="PF08901">
    <property type="entry name" value="DUF1847"/>
    <property type="match status" value="1"/>
</dbReference>
<dbReference type="EMBL" id="AZAC01000010">
    <property type="protein sequence ID" value="KIX14553.1"/>
    <property type="molecule type" value="Genomic_DNA"/>
</dbReference>
<dbReference type="InParanoid" id="A0A0D2HW08"/>
<dbReference type="STRING" id="1429043.X474_08125"/>
<name>A0A0D2HW08_9BACT</name>
<proteinExistence type="predicted"/>
<sequence length="234" mass="25957">MSSDKKEHLPSCAAFAYENPNKICVSENGTPAKGCPTLTKKKVLAEANKEYEDPGIKEFAHQASAQEASAYANRGQSDYVLQPAKTRIQEICEFAHRMGYKRLGMAFCVGLAKEAMAVEEIFKIHGFEVASVCCKAGRTPKEVLDLKVDETIRYNTEESLCNPIFQAKALNDSKTEFNVLLGLCVGHDSLFFKYAEAPVTVLAAKDRVTGHNPLAPIYQTNSYYQKLKHPEVLK</sequence>
<dbReference type="RefSeq" id="WP_044347803.1">
    <property type="nucleotide sequence ID" value="NZ_AZAC01000010.1"/>
</dbReference>
<dbReference type="InterPro" id="IPR014997">
    <property type="entry name" value="DUF1847"/>
</dbReference>
<reference evidence="1 2" key="1">
    <citation type="submission" date="2013-11" db="EMBL/GenBank/DDBJ databases">
        <title>Metagenomic analysis of a methanogenic consortium involved in long chain n-alkane degradation.</title>
        <authorList>
            <person name="Davidova I.A."/>
            <person name="Callaghan A.V."/>
            <person name="Wawrik B."/>
            <person name="Pruitt S."/>
            <person name="Marks C."/>
            <person name="Duncan K.E."/>
            <person name="Suflita J.M."/>
        </authorList>
    </citation>
    <scope>NUCLEOTIDE SEQUENCE [LARGE SCALE GENOMIC DNA]</scope>
    <source>
        <strain evidence="1 2">SPR</strain>
    </source>
</reference>
<evidence type="ECO:0000313" key="1">
    <source>
        <dbReference type="EMBL" id="KIX14553.1"/>
    </source>
</evidence>
<gene>
    <name evidence="1" type="ORF">X474_08125</name>
</gene>
<evidence type="ECO:0000313" key="2">
    <source>
        <dbReference type="Proteomes" id="UP000032233"/>
    </source>
</evidence>